<evidence type="ECO:0000313" key="3">
    <source>
        <dbReference type="Proteomes" id="UP001158576"/>
    </source>
</evidence>
<proteinExistence type="predicted"/>
<dbReference type="Gene3D" id="1.10.10.60">
    <property type="entry name" value="Homeodomain-like"/>
    <property type="match status" value="1"/>
</dbReference>
<name>A0ABN7S0G5_OIKDI</name>
<feature type="region of interest" description="Disordered" evidence="1">
    <location>
        <begin position="1"/>
        <end position="21"/>
    </location>
</feature>
<feature type="compositionally biased region" description="Basic and acidic residues" evidence="1">
    <location>
        <begin position="1"/>
        <end position="15"/>
    </location>
</feature>
<dbReference type="EMBL" id="OU015568">
    <property type="protein sequence ID" value="CAG5090268.1"/>
    <property type="molecule type" value="Genomic_DNA"/>
</dbReference>
<organism evidence="2 3">
    <name type="scientific">Oikopleura dioica</name>
    <name type="common">Tunicate</name>
    <dbReference type="NCBI Taxonomy" id="34765"/>
    <lineage>
        <taxon>Eukaryota</taxon>
        <taxon>Metazoa</taxon>
        <taxon>Chordata</taxon>
        <taxon>Tunicata</taxon>
        <taxon>Appendicularia</taxon>
        <taxon>Copelata</taxon>
        <taxon>Oikopleuridae</taxon>
        <taxon>Oikopleura</taxon>
    </lineage>
</organism>
<protein>
    <submittedName>
        <fullName evidence="2">Oidioi.mRNA.OKI2018_I69.PAR.g12533.t1.cds</fullName>
    </submittedName>
</protein>
<gene>
    <name evidence="2" type="ORF">OKIOD_LOCUS4091</name>
</gene>
<evidence type="ECO:0000313" key="2">
    <source>
        <dbReference type="EMBL" id="CAG5090268.1"/>
    </source>
</evidence>
<dbReference type="Proteomes" id="UP001158576">
    <property type="component" value="Chromosome PAR"/>
</dbReference>
<accession>A0ABN7S0G5</accession>
<sequence length="184" mass="21056">MEENKEKTKSLEKPAKLKPGRVPDAVKSQIVSWSSLMTNKKFSIHQKKEIVQLHLENPELGYKKLVKIIPEKLGYTISRSSLRLILKNKQLLLETVTSERSTRSNFISPIMNLFRKTVVAKINALDTIATNSEIKSICLETAKEEEFKDDAKLRKMTFCDDWVGSLKKDFNLKSATGQFGKLRK</sequence>
<evidence type="ECO:0000256" key="1">
    <source>
        <dbReference type="SAM" id="MobiDB-lite"/>
    </source>
</evidence>
<keyword evidence="3" id="KW-1185">Reference proteome</keyword>
<reference evidence="2 3" key="1">
    <citation type="submission" date="2021-04" db="EMBL/GenBank/DDBJ databases">
        <authorList>
            <person name="Bliznina A."/>
        </authorList>
    </citation>
    <scope>NUCLEOTIDE SEQUENCE [LARGE SCALE GENOMIC DNA]</scope>
</reference>